<keyword evidence="7" id="KW-0698">rRNA processing</keyword>
<keyword evidence="5 7" id="KW-0378">Hydrolase</keyword>
<reference evidence="8" key="2">
    <citation type="submission" date="2023-01" db="EMBL/GenBank/DDBJ databases">
        <title>Draft genome sequence of Sneathiella chinensis strain NBRC 103408.</title>
        <authorList>
            <person name="Sun Q."/>
            <person name="Mori K."/>
        </authorList>
    </citation>
    <scope>NUCLEOTIDE SEQUENCE</scope>
    <source>
        <strain evidence="8">NBRC 103408</strain>
    </source>
</reference>
<dbReference type="SUPFAM" id="SSF55486">
    <property type="entry name" value="Metalloproteases ('zincins'), catalytic domain"/>
    <property type="match status" value="1"/>
</dbReference>
<keyword evidence="7" id="KW-0963">Cytoplasm</keyword>
<comment type="similarity">
    <text evidence="1 7">Belongs to the endoribonuclease YbeY family.</text>
</comment>
<keyword evidence="6 7" id="KW-0862">Zinc</keyword>
<evidence type="ECO:0000313" key="8">
    <source>
        <dbReference type="EMBL" id="GLQ05205.1"/>
    </source>
</evidence>
<evidence type="ECO:0000256" key="5">
    <source>
        <dbReference type="ARBA" id="ARBA00022801"/>
    </source>
</evidence>
<proteinExistence type="inferred from homology"/>
<dbReference type="PROSITE" id="PS01306">
    <property type="entry name" value="UPF0054"/>
    <property type="match status" value="1"/>
</dbReference>
<comment type="cofactor">
    <cofactor evidence="7">
        <name>Zn(2+)</name>
        <dbReference type="ChEBI" id="CHEBI:29105"/>
    </cofactor>
    <text evidence="7">Binds 1 zinc ion.</text>
</comment>
<dbReference type="HAMAP" id="MF_00009">
    <property type="entry name" value="Endoribonucl_YbeY"/>
    <property type="match status" value="1"/>
</dbReference>
<dbReference type="PANTHER" id="PTHR46986:SF1">
    <property type="entry name" value="ENDORIBONUCLEASE YBEY, CHLOROPLASTIC"/>
    <property type="match status" value="1"/>
</dbReference>
<comment type="subcellular location">
    <subcellularLocation>
        <location evidence="7">Cytoplasm</location>
    </subcellularLocation>
</comment>
<evidence type="ECO:0000256" key="2">
    <source>
        <dbReference type="ARBA" id="ARBA00022722"/>
    </source>
</evidence>
<dbReference type="InterPro" id="IPR020549">
    <property type="entry name" value="YbeY_CS"/>
</dbReference>
<keyword evidence="9" id="KW-1185">Reference proteome</keyword>
<keyword evidence="7" id="KW-0690">Ribosome biogenesis</keyword>
<dbReference type="Proteomes" id="UP001161409">
    <property type="component" value="Unassembled WGS sequence"/>
</dbReference>
<organism evidence="8 9">
    <name type="scientific">Sneathiella chinensis</name>
    <dbReference type="NCBI Taxonomy" id="349750"/>
    <lineage>
        <taxon>Bacteria</taxon>
        <taxon>Pseudomonadati</taxon>
        <taxon>Pseudomonadota</taxon>
        <taxon>Alphaproteobacteria</taxon>
        <taxon>Sneathiellales</taxon>
        <taxon>Sneathiellaceae</taxon>
        <taxon>Sneathiella</taxon>
    </lineage>
</organism>
<evidence type="ECO:0000256" key="4">
    <source>
        <dbReference type="ARBA" id="ARBA00022759"/>
    </source>
</evidence>
<sequence length="187" mass="20838">MADLPFTCDIAIAVEQGNWEQDSAADEHRVQTIVQSCLTQALPDILAAEPMEKATVEISILLTDDPQIQDLNREYRGKDKPTNVLSFPDTHLSAETLEEAVRFDEPLFLGDIAIARSTVEAEAKEQGKSLDDHFCHLLVHGMLHLLGFDHIEDDEAEEMEGLEVEILAKMNIDNPYLVGRNLQDGVT</sequence>
<dbReference type="InterPro" id="IPR023091">
    <property type="entry name" value="MetalPrtase_cat_dom_sf_prd"/>
</dbReference>
<accession>A0ABQ5TZA5</accession>
<dbReference type="EMBL" id="BSNF01000001">
    <property type="protein sequence ID" value="GLQ05205.1"/>
    <property type="molecule type" value="Genomic_DNA"/>
</dbReference>
<dbReference type="PANTHER" id="PTHR46986">
    <property type="entry name" value="ENDORIBONUCLEASE YBEY, CHLOROPLASTIC"/>
    <property type="match status" value="1"/>
</dbReference>
<dbReference type="Gene3D" id="3.40.390.30">
    <property type="entry name" value="Metalloproteases ('zincins'), catalytic domain"/>
    <property type="match status" value="1"/>
</dbReference>
<comment type="caution">
    <text evidence="8">The sequence shown here is derived from an EMBL/GenBank/DDBJ whole genome shotgun (WGS) entry which is preliminary data.</text>
</comment>
<feature type="binding site" evidence="7">
    <location>
        <position position="140"/>
    </location>
    <ligand>
        <name>Zn(2+)</name>
        <dbReference type="ChEBI" id="CHEBI:29105"/>
        <note>catalytic</note>
    </ligand>
</feature>
<evidence type="ECO:0000256" key="7">
    <source>
        <dbReference type="HAMAP-Rule" id="MF_00009"/>
    </source>
</evidence>
<dbReference type="EC" id="3.1.-.-" evidence="7"/>
<gene>
    <name evidence="7 8" type="primary">ybeY</name>
    <name evidence="8" type="ORF">GCM10007924_04260</name>
</gene>
<keyword evidence="3 7" id="KW-0479">Metal-binding</keyword>
<protein>
    <recommendedName>
        <fullName evidence="7">Endoribonuclease YbeY</fullName>
        <ecNumber evidence="7">3.1.-.-</ecNumber>
    </recommendedName>
</protein>
<feature type="binding site" evidence="7">
    <location>
        <position position="150"/>
    </location>
    <ligand>
        <name>Zn(2+)</name>
        <dbReference type="ChEBI" id="CHEBI:29105"/>
        <note>catalytic</note>
    </ligand>
</feature>
<name>A0ABQ5TZA5_9PROT</name>
<feature type="binding site" evidence="7">
    <location>
        <position position="144"/>
    </location>
    <ligand>
        <name>Zn(2+)</name>
        <dbReference type="ChEBI" id="CHEBI:29105"/>
        <note>catalytic</note>
    </ligand>
</feature>
<evidence type="ECO:0000256" key="3">
    <source>
        <dbReference type="ARBA" id="ARBA00022723"/>
    </source>
</evidence>
<comment type="function">
    <text evidence="7">Single strand-specific metallo-endoribonuclease involved in late-stage 70S ribosome quality control and in maturation of the 3' terminus of the 16S rRNA.</text>
</comment>
<dbReference type="InterPro" id="IPR002036">
    <property type="entry name" value="YbeY"/>
</dbReference>
<evidence type="ECO:0000313" key="9">
    <source>
        <dbReference type="Proteomes" id="UP001161409"/>
    </source>
</evidence>
<evidence type="ECO:0000256" key="1">
    <source>
        <dbReference type="ARBA" id="ARBA00010875"/>
    </source>
</evidence>
<dbReference type="NCBIfam" id="TIGR00043">
    <property type="entry name" value="rRNA maturation RNase YbeY"/>
    <property type="match status" value="1"/>
</dbReference>
<reference evidence="8" key="1">
    <citation type="journal article" date="2014" name="Int. J. Syst. Evol. Microbiol.">
        <title>Complete genome of a new Firmicutes species belonging to the dominant human colonic microbiota ('Ruminococcus bicirculans') reveals two chromosomes and a selective capacity to utilize plant glucans.</title>
        <authorList>
            <consortium name="NISC Comparative Sequencing Program"/>
            <person name="Wegmann U."/>
            <person name="Louis P."/>
            <person name="Goesmann A."/>
            <person name="Henrissat B."/>
            <person name="Duncan S.H."/>
            <person name="Flint H.J."/>
        </authorList>
    </citation>
    <scope>NUCLEOTIDE SEQUENCE</scope>
    <source>
        <strain evidence="8">NBRC 103408</strain>
    </source>
</reference>
<evidence type="ECO:0000256" key="6">
    <source>
        <dbReference type="ARBA" id="ARBA00022833"/>
    </source>
</evidence>
<dbReference type="Pfam" id="PF02130">
    <property type="entry name" value="YbeY"/>
    <property type="match status" value="1"/>
</dbReference>
<keyword evidence="2 7" id="KW-0540">Nuclease</keyword>
<keyword evidence="4 7" id="KW-0255">Endonuclease</keyword>